<gene>
    <name evidence="5" type="ORF">Tfer_0024</name>
</gene>
<feature type="domain" description="LysM" evidence="3">
    <location>
        <begin position="51"/>
        <end position="95"/>
    </location>
</feature>
<dbReference type="PROSITE" id="PS51782">
    <property type="entry name" value="LYSM"/>
    <property type="match status" value="2"/>
</dbReference>
<evidence type="ECO:0000259" key="3">
    <source>
        <dbReference type="PROSITE" id="PS51782"/>
    </source>
</evidence>
<dbReference type="EMBL" id="LGTE01000001">
    <property type="protein sequence ID" value="KNZ70958.1"/>
    <property type="molecule type" value="Genomic_DNA"/>
</dbReference>
<dbReference type="SUPFAM" id="SSF51445">
    <property type="entry name" value="(Trans)glycosidases"/>
    <property type="match status" value="1"/>
</dbReference>
<dbReference type="GO" id="GO:0005975">
    <property type="term" value="P:carbohydrate metabolic process"/>
    <property type="evidence" value="ECO:0007669"/>
    <property type="project" value="InterPro"/>
</dbReference>
<evidence type="ECO:0000259" key="4">
    <source>
        <dbReference type="PROSITE" id="PS51910"/>
    </source>
</evidence>
<dbReference type="InterPro" id="IPR041704">
    <property type="entry name" value="CFLE_GH18"/>
</dbReference>
<dbReference type="InterPro" id="IPR011583">
    <property type="entry name" value="Chitinase_II/V-like_cat"/>
</dbReference>
<dbReference type="GO" id="GO:0070492">
    <property type="term" value="F:oligosaccharide binding"/>
    <property type="evidence" value="ECO:0007669"/>
    <property type="project" value="TreeGrafter"/>
</dbReference>
<keyword evidence="6" id="KW-1185">Reference proteome</keyword>
<dbReference type="PANTHER" id="PTHR46066:SF2">
    <property type="entry name" value="CHITINASE DOMAIN-CONTAINING PROTEIN 1"/>
    <property type="match status" value="1"/>
</dbReference>
<dbReference type="InterPro" id="IPR029070">
    <property type="entry name" value="Chitinase_insertion_sf"/>
</dbReference>
<dbReference type="InterPro" id="IPR036779">
    <property type="entry name" value="LysM_dom_sf"/>
</dbReference>
<evidence type="ECO:0000313" key="5">
    <source>
        <dbReference type="EMBL" id="KNZ70958.1"/>
    </source>
</evidence>
<dbReference type="SUPFAM" id="SSF54106">
    <property type="entry name" value="LysM domain"/>
    <property type="match status" value="2"/>
</dbReference>
<dbReference type="CDD" id="cd02874">
    <property type="entry name" value="GH18_CFLE_spore_hydrolase"/>
    <property type="match status" value="1"/>
</dbReference>
<reference evidence="6" key="1">
    <citation type="submission" date="2015-07" db="EMBL/GenBank/DDBJ databases">
        <title>Complete Genome of Thermincola ferriacetica strain Z-0001T.</title>
        <authorList>
            <person name="Lusk B."/>
            <person name="Badalamenti J.P."/>
            <person name="Parameswaran P."/>
            <person name="Bond D.R."/>
            <person name="Torres C.I."/>
        </authorList>
    </citation>
    <scope>NUCLEOTIDE SEQUENCE [LARGE SCALE GENOMIC DNA]</scope>
    <source>
        <strain evidence="6">Z-0001</strain>
    </source>
</reference>
<evidence type="ECO:0000256" key="1">
    <source>
        <dbReference type="ARBA" id="ARBA00022801"/>
    </source>
</evidence>
<dbReference type="Proteomes" id="UP000037175">
    <property type="component" value="Unassembled WGS sequence"/>
</dbReference>
<comment type="caution">
    <text evidence="5">The sequence shown here is derived from an EMBL/GenBank/DDBJ whole genome shotgun (WGS) entry which is preliminary data.</text>
</comment>
<dbReference type="InterPro" id="IPR018392">
    <property type="entry name" value="LysM"/>
</dbReference>
<name>A0A0L6W6G5_9FIRM</name>
<accession>A0A0L6W6G5</accession>
<feature type="domain" description="LysM" evidence="3">
    <location>
        <begin position="2"/>
        <end position="46"/>
    </location>
</feature>
<dbReference type="GO" id="GO:0012505">
    <property type="term" value="C:endomembrane system"/>
    <property type="evidence" value="ECO:0007669"/>
    <property type="project" value="TreeGrafter"/>
</dbReference>
<organism evidence="5 6">
    <name type="scientific">Thermincola ferriacetica</name>
    <dbReference type="NCBI Taxonomy" id="281456"/>
    <lineage>
        <taxon>Bacteria</taxon>
        <taxon>Bacillati</taxon>
        <taxon>Bacillota</taxon>
        <taxon>Clostridia</taxon>
        <taxon>Eubacteriales</taxon>
        <taxon>Thermincolaceae</taxon>
        <taxon>Thermincola</taxon>
    </lineage>
</organism>
<dbReference type="PANTHER" id="PTHR46066">
    <property type="entry name" value="CHITINASE DOMAIN-CONTAINING PROTEIN 1 FAMILY MEMBER"/>
    <property type="match status" value="1"/>
</dbReference>
<keyword evidence="2" id="KW-0326">Glycosidase</keyword>
<dbReference type="InterPro" id="IPR001223">
    <property type="entry name" value="Glyco_hydro18_cat"/>
</dbReference>
<protein>
    <submittedName>
        <fullName evidence="5">Glycoside hydrolase family protein</fullName>
    </submittedName>
</protein>
<feature type="domain" description="GH18" evidence="4">
    <location>
        <begin position="105"/>
        <end position="428"/>
    </location>
</feature>
<sequence>MRIHVVRRGDTLYALARNYRVTVESIINTNGLQDIPYLIIGQALVIPTTEFIYVVRPGDTLWLLSRRFNVPINRIVELNRIVNPNLIYPGMRLRIPETTKTFGTIEVNGYIEPSSAARETRTIDEVGRYLTYISPFSHTINEDGSLNPINDSVILTVAGQYRVSPLLVTTNFRNGNFDSSLVHGLFTSDKTQENYIKNVLALLKNKGYYGLNIDFERIPPADRQLYNSFLGKVVAALHAENYPVSTALAPKPFDIKTGEWHGAHDYKAHGEIVDFVVLMAYEWGWAGGPPLAVAPLNEVKAVLDYAVSVIPAKKILLGVPLYGYNWTLPYTPGGPWAPRISPHQALRLAARYGATIQFDEVAQSPFFNYRDENGNEHVVWFEDARSVQAKYRLAAEYGLRGISYWVLGLYFPENWIVLDNMFQIVKHS</sequence>
<dbReference type="CDD" id="cd00118">
    <property type="entry name" value="LysM"/>
    <property type="match status" value="2"/>
</dbReference>
<evidence type="ECO:0000313" key="6">
    <source>
        <dbReference type="Proteomes" id="UP000037175"/>
    </source>
</evidence>
<dbReference type="Gene3D" id="3.20.20.80">
    <property type="entry name" value="Glycosidases"/>
    <property type="match status" value="1"/>
</dbReference>
<dbReference type="Gene3D" id="3.10.350.10">
    <property type="entry name" value="LysM domain"/>
    <property type="match status" value="2"/>
</dbReference>
<dbReference type="GO" id="GO:0008061">
    <property type="term" value="F:chitin binding"/>
    <property type="evidence" value="ECO:0007669"/>
    <property type="project" value="InterPro"/>
</dbReference>
<proteinExistence type="predicted"/>
<dbReference type="RefSeq" id="WP_052216355.1">
    <property type="nucleotide sequence ID" value="NZ_LGTE01000001.1"/>
</dbReference>
<dbReference type="Pfam" id="PF01476">
    <property type="entry name" value="LysM"/>
    <property type="match status" value="2"/>
</dbReference>
<dbReference type="AlphaFoldDB" id="A0A0L6W6G5"/>
<dbReference type="PROSITE" id="PS51910">
    <property type="entry name" value="GH18_2"/>
    <property type="match status" value="1"/>
</dbReference>
<dbReference type="InterPro" id="IPR017853">
    <property type="entry name" value="GH"/>
</dbReference>
<dbReference type="SMART" id="SM00257">
    <property type="entry name" value="LysM"/>
    <property type="match status" value="2"/>
</dbReference>
<keyword evidence="1 5" id="KW-0378">Hydrolase</keyword>
<dbReference type="PATRIC" id="fig|281456.6.peg.22"/>
<dbReference type="GO" id="GO:0016798">
    <property type="term" value="F:hydrolase activity, acting on glycosyl bonds"/>
    <property type="evidence" value="ECO:0007669"/>
    <property type="project" value="UniProtKB-KW"/>
</dbReference>
<dbReference type="SMART" id="SM00636">
    <property type="entry name" value="Glyco_18"/>
    <property type="match status" value="1"/>
</dbReference>
<dbReference type="Pfam" id="PF00704">
    <property type="entry name" value="Glyco_hydro_18"/>
    <property type="match status" value="1"/>
</dbReference>
<evidence type="ECO:0000256" key="2">
    <source>
        <dbReference type="ARBA" id="ARBA00023295"/>
    </source>
</evidence>
<dbReference type="Gene3D" id="3.10.50.10">
    <property type="match status" value="1"/>
</dbReference>